<reference evidence="4 5" key="1">
    <citation type="submission" date="2018-06" db="EMBL/GenBank/DDBJ databases">
        <authorList>
            <consortium name="Pathogen Informatics"/>
            <person name="Doyle S."/>
        </authorList>
    </citation>
    <scope>NUCLEOTIDE SEQUENCE [LARGE SCALE GENOMIC DNA]</scope>
    <source>
        <strain evidence="4 5">NCTC12413</strain>
    </source>
</reference>
<dbReference type="SUPFAM" id="SSF51735">
    <property type="entry name" value="NAD(P)-binding Rossmann-fold domains"/>
    <property type="match status" value="1"/>
</dbReference>
<proteinExistence type="predicted"/>
<evidence type="ECO:0000313" key="3">
    <source>
        <dbReference type="EMBL" id="GEQ00270.1"/>
    </source>
</evidence>
<organism evidence="4 5">
    <name type="scientific">Staphylococcus arlettae</name>
    <dbReference type="NCBI Taxonomy" id="29378"/>
    <lineage>
        <taxon>Bacteria</taxon>
        <taxon>Bacillati</taxon>
        <taxon>Bacillota</taxon>
        <taxon>Bacilli</taxon>
        <taxon>Bacillales</taxon>
        <taxon>Staphylococcaceae</taxon>
        <taxon>Staphylococcus</taxon>
    </lineage>
</organism>
<evidence type="ECO:0000313" key="4">
    <source>
        <dbReference type="EMBL" id="SUJ08752.1"/>
    </source>
</evidence>
<protein>
    <submittedName>
        <fullName evidence="4">NADH-dependent dehydrogenase</fullName>
        <ecNumber evidence="4">1.1.99.28</ecNumber>
    </submittedName>
</protein>
<dbReference type="Proteomes" id="UP000254956">
    <property type="component" value="Unassembled WGS sequence"/>
</dbReference>
<dbReference type="SUPFAM" id="SSF55347">
    <property type="entry name" value="Glyceraldehyde-3-phosphate dehydrogenase-like, C-terminal domain"/>
    <property type="match status" value="1"/>
</dbReference>
<dbReference type="Pfam" id="PF22725">
    <property type="entry name" value="GFO_IDH_MocA_C3"/>
    <property type="match status" value="1"/>
</dbReference>
<dbReference type="GO" id="GO:0000166">
    <property type="term" value="F:nucleotide binding"/>
    <property type="evidence" value="ECO:0007669"/>
    <property type="project" value="InterPro"/>
</dbReference>
<dbReference type="AlphaFoldDB" id="A0A380BX81"/>
<evidence type="ECO:0000313" key="5">
    <source>
        <dbReference type="Proteomes" id="UP000254956"/>
    </source>
</evidence>
<dbReference type="Pfam" id="PF01408">
    <property type="entry name" value="GFO_IDH_MocA"/>
    <property type="match status" value="1"/>
</dbReference>
<evidence type="ECO:0000259" key="1">
    <source>
        <dbReference type="Pfam" id="PF01408"/>
    </source>
</evidence>
<gene>
    <name evidence="4" type="primary">gfo</name>
    <name evidence="4" type="ORF">NCTC12413_00318</name>
    <name evidence="3" type="ORF">SAR03_13070</name>
</gene>
<evidence type="ECO:0000259" key="2">
    <source>
        <dbReference type="Pfam" id="PF22725"/>
    </source>
</evidence>
<name>A0A380BX81_9STAP</name>
<dbReference type="InterPro" id="IPR055170">
    <property type="entry name" value="GFO_IDH_MocA-like_dom"/>
</dbReference>
<dbReference type="InterPro" id="IPR036291">
    <property type="entry name" value="NAD(P)-bd_dom_sf"/>
</dbReference>
<dbReference type="OrthoDB" id="9815825at2"/>
<dbReference type="InterPro" id="IPR000683">
    <property type="entry name" value="Gfo/Idh/MocA-like_OxRdtase_N"/>
</dbReference>
<dbReference type="GO" id="GO:0047061">
    <property type="term" value="F:glucose-fructose oxidoreductase activity"/>
    <property type="evidence" value="ECO:0007669"/>
    <property type="project" value="UniProtKB-EC"/>
</dbReference>
<dbReference type="Gene3D" id="3.30.360.10">
    <property type="entry name" value="Dihydrodipicolinate Reductase, domain 2"/>
    <property type="match status" value="1"/>
</dbReference>
<dbReference type="RefSeq" id="WP_103388226.1">
    <property type="nucleotide sequence ID" value="NZ_BKAV01000010.1"/>
</dbReference>
<keyword evidence="4" id="KW-0560">Oxidoreductase</keyword>
<evidence type="ECO:0000313" key="6">
    <source>
        <dbReference type="Proteomes" id="UP000321598"/>
    </source>
</evidence>
<dbReference type="STRING" id="1212545.SARL_05707"/>
<feature type="domain" description="Gfo/Idh/MocA-like oxidoreductase N-terminal" evidence="1">
    <location>
        <begin position="2"/>
        <end position="117"/>
    </location>
</feature>
<sequence>MKIGTIGTGFIVDRFLSAIGEIEDVSCVAMYTRNYDNAKVLADTYGIDTIHTNIDAFFNDNTIDVIYIASPNSLHYKYASEALKHGKHVICEKPLTSTVKEAEALIQLARDQKLMLFEAITTIHLPNYQLAKAQLHKLGHIKMIQCNYGKYSSRYDALLRGESPNVFNPKFSGGALADINIYNLHFVLSLFGEPRDVQYMANKHANGIDTSGILTLQYDDFLATCVGSKDTNGIDFIQIQGEEGFMHIENGANAFDKVTLHLKDGQYELNNQLTDNLLYYETVDFKEIYDQSDYTRCYDLLTHSLAVMRTFEQARQTAGIAFASDQQ</sequence>
<dbReference type="Gene3D" id="3.40.50.720">
    <property type="entry name" value="NAD(P)-binding Rossmann-like Domain"/>
    <property type="match status" value="1"/>
</dbReference>
<dbReference type="PANTHER" id="PTHR43054">
    <property type="match status" value="1"/>
</dbReference>
<dbReference type="EMBL" id="BKAV01000010">
    <property type="protein sequence ID" value="GEQ00270.1"/>
    <property type="molecule type" value="Genomic_DNA"/>
</dbReference>
<reference evidence="3 6" key="2">
    <citation type="submission" date="2019-07" db="EMBL/GenBank/DDBJ databases">
        <title>Whole genome shotgun sequence of Staphylococcus arlettae NBRC 109765.</title>
        <authorList>
            <person name="Hosoyama A."/>
            <person name="Uohara A."/>
            <person name="Ohji S."/>
            <person name="Ichikawa N."/>
        </authorList>
    </citation>
    <scope>NUCLEOTIDE SEQUENCE [LARGE SCALE GENOMIC DNA]</scope>
    <source>
        <strain evidence="3 6">NBRC 109765</strain>
    </source>
</reference>
<dbReference type="EC" id="1.1.99.28" evidence="4"/>
<keyword evidence="6" id="KW-1185">Reference proteome</keyword>
<accession>A0A380BX81</accession>
<feature type="domain" description="GFO/IDH/MocA-like oxidoreductase" evidence="2">
    <location>
        <begin position="137"/>
        <end position="245"/>
    </location>
</feature>
<dbReference type="EMBL" id="UGZE01000001">
    <property type="protein sequence ID" value="SUJ08752.1"/>
    <property type="molecule type" value="Genomic_DNA"/>
</dbReference>
<dbReference type="Proteomes" id="UP000321598">
    <property type="component" value="Unassembled WGS sequence"/>
</dbReference>
<dbReference type="PANTHER" id="PTHR43054:SF1">
    <property type="entry name" value="SCYLLO-INOSITOL 2-DEHYDROGENASE (NADP(+)) IOLU"/>
    <property type="match status" value="1"/>
</dbReference>